<evidence type="ECO:0000256" key="4">
    <source>
        <dbReference type="PIRSR" id="PIRSR623088-3"/>
    </source>
</evidence>
<accession>A0A9W8IBB3</accession>
<dbReference type="InterPro" id="IPR002073">
    <property type="entry name" value="PDEase_catalytic_dom"/>
</dbReference>
<sequence length="744" mass="82145">MNSFLREKWSSVGLNFNPWEYSRAEKQGILLAIFQALNVLAALELSPSDMLDFCLDMESLYNDVPYHSFNHAVDVVVKLYYMLHDLQAASYLASYDIAALLISALCHDCGHPGLNNLFQKNAKTELAQRYPDAILERYSIDLAMECIAKHQLFRNVENLRDPMYSDSTTTEIDVASRMLYSIRCAILNTDMSRHFDVVEECKALVSTLAKKARKFAFPKESQSLASEDQLSDPLHDAAGASHKHEKSLQPPKVHVRGRSPSEPVMHRKALLEYKLTSATEDTDTSTESISNGISSTPTTVKPTISSESDSSSSSSNSNSNSNDVKPSSAHSRNKRINIRRSISMSDALLDSTQRQSLINILMHAVDVFNPVLPWPMCKKWSDLMNMESFHQGDLEKKLSLPLSPNMDRETTDQRQVSLDFGNIIIRPFFTEMVSLFPVDDVLLPALEANMQTWSRLSTDATHEISPPAGANSHMYSWPVEPVDSSASRSTSSSFSEGRRLSIAAGTVDIPPSRLETIRRHSHEGFEAMHRCMVGHLFSKHLEKIQQRRKASYVLNPPQHLQMPRGRQRPAPLGAIAARQQDVWQDSSGHMLSPVTEASCIDDSSAPSTGRSAYNCTTLSNAFSEAADNLQQNLQQEQSPNLLVTTNLPQTLLTGAGPASASWEAAHADCAHTGVLPAAFNQHRPQGLSGHLHSYCITSPPSYSLRQYRSASLDPTLLANMPTAFASAASESNSAAISPKLGSDN</sequence>
<evidence type="ECO:0000313" key="8">
    <source>
        <dbReference type="Proteomes" id="UP001139887"/>
    </source>
</evidence>
<dbReference type="PROSITE" id="PS51845">
    <property type="entry name" value="PDEASE_I_2"/>
    <property type="match status" value="1"/>
</dbReference>
<feature type="binding site" evidence="4">
    <location>
        <position position="366"/>
    </location>
    <ligand>
        <name>Zn(2+)</name>
        <dbReference type="ChEBI" id="CHEBI:29105"/>
        <label>1</label>
    </ligand>
</feature>
<dbReference type="InterPro" id="IPR036971">
    <property type="entry name" value="PDEase_catalytic_dom_sf"/>
</dbReference>
<dbReference type="PRINTS" id="PR00387">
    <property type="entry name" value="PDIESTERASE1"/>
</dbReference>
<gene>
    <name evidence="7" type="ORF">IWW36_000178</name>
</gene>
<keyword evidence="2" id="KW-0378">Hydrolase</keyword>
<feature type="binding site" evidence="4">
    <location>
        <position position="108"/>
    </location>
    <ligand>
        <name>Zn(2+)</name>
        <dbReference type="ChEBI" id="CHEBI:29105"/>
        <label>1</label>
    </ligand>
</feature>
<dbReference type="GO" id="GO:0046872">
    <property type="term" value="F:metal ion binding"/>
    <property type="evidence" value="ECO:0007669"/>
    <property type="project" value="UniProtKB-KW"/>
</dbReference>
<dbReference type="EMBL" id="JANBUW010000002">
    <property type="protein sequence ID" value="KAJ2852549.1"/>
    <property type="molecule type" value="Genomic_DNA"/>
</dbReference>
<feature type="region of interest" description="Disordered" evidence="5">
    <location>
        <begin position="221"/>
        <end position="265"/>
    </location>
</feature>
<organism evidence="7 8">
    <name type="scientific">Coemansia brasiliensis</name>
    <dbReference type="NCBI Taxonomy" id="2650707"/>
    <lineage>
        <taxon>Eukaryota</taxon>
        <taxon>Fungi</taxon>
        <taxon>Fungi incertae sedis</taxon>
        <taxon>Zoopagomycota</taxon>
        <taxon>Kickxellomycotina</taxon>
        <taxon>Kickxellomycetes</taxon>
        <taxon>Kickxellales</taxon>
        <taxon>Kickxellaceae</taxon>
        <taxon>Coemansia</taxon>
    </lineage>
</organism>
<feature type="active site" description="Proton donor" evidence="3">
    <location>
        <position position="67"/>
    </location>
</feature>
<name>A0A9W8IBB3_9FUNG</name>
<feature type="binding site" evidence="4">
    <location>
        <position position="107"/>
    </location>
    <ligand>
        <name>Zn(2+)</name>
        <dbReference type="ChEBI" id="CHEBI:29105"/>
        <label>1</label>
    </ligand>
</feature>
<comment type="caution">
    <text evidence="7">The sequence shown here is derived from an EMBL/GenBank/DDBJ whole genome shotgun (WGS) entry which is preliminary data.</text>
</comment>
<feature type="compositionally biased region" description="Low complexity" evidence="5">
    <location>
        <begin position="484"/>
        <end position="495"/>
    </location>
</feature>
<dbReference type="SMART" id="SM00471">
    <property type="entry name" value="HDc"/>
    <property type="match status" value="1"/>
</dbReference>
<dbReference type="CDD" id="cd00077">
    <property type="entry name" value="HDc"/>
    <property type="match status" value="1"/>
</dbReference>
<feature type="compositionally biased region" description="Low complexity" evidence="5">
    <location>
        <begin position="305"/>
        <end position="323"/>
    </location>
</feature>
<evidence type="ECO:0000256" key="1">
    <source>
        <dbReference type="ARBA" id="ARBA00022723"/>
    </source>
</evidence>
<dbReference type="OrthoDB" id="546632at2759"/>
<feature type="binding site" evidence="4">
    <location>
        <position position="71"/>
    </location>
    <ligand>
        <name>Zn(2+)</name>
        <dbReference type="ChEBI" id="CHEBI:29105"/>
        <label>1</label>
    </ligand>
</feature>
<feature type="region of interest" description="Disordered" evidence="5">
    <location>
        <begin position="277"/>
        <end position="337"/>
    </location>
</feature>
<feature type="region of interest" description="Disordered" evidence="5">
    <location>
        <begin position="464"/>
        <end position="497"/>
    </location>
</feature>
<dbReference type="InterPro" id="IPR023088">
    <property type="entry name" value="PDEase"/>
</dbReference>
<protein>
    <recommendedName>
        <fullName evidence="6">PDEase domain-containing protein</fullName>
    </recommendedName>
</protein>
<evidence type="ECO:0000313" key="7">
    <source>
        <dbReference type="EMBL" id="KAJ2852549.1"/>
    </source>
</evidence>
<evidence type="ECO:0000256" key="5">
    <source>
        <dbReference type="SAM" id="MobiDB-lite"/>
    </source>
</evidence>
<dbReference type="AlphaFoldDB" id="A0A9W8IBB3"/>
<evidence type="ECO:0000256" key="3">
    <source>
        <dbReference type="PIRSR" id="PIRSR623088-1"/>
    </source>
</evidence>
<keyword evidence="8" id="KW-1185">Reference proteome</keyword>
<evidence type="ECO:0000259" key="6">
    <source>
        <dbReference type="PROSITE" id="PS51845"/>
    </source>
</evidence>
<dbReference type="GO" id="GO:0007165">
    <property type="term" value="P:signal transduction"/>
    <property type="evidence" value="ECO:0007669"/>
    <property type="project" value="InterPro"/>
</dbReference>
<feature type="compositionally biased region" description="Polar residues" evidence="5">
    <location>
        <begin position="291"/>
        <end position="304"/>
    </location>
</feature>
<feature type="binding site" evidence="4">
    <location>
        <position position="108"/>
    </location>
    <ligand>
        <name>Zn(2+)</name>
        <dbReference type="ChEBI" id="CHEBI:29105"/>
        <label>2</label>
    </ligand>
</feature>
<dbReference type="Proteomes" id="UP001139887">
    <property type="component" value="Unassembled WGS sequence"/>
</dbReference>
<proteinExistence type="predicted"/>
<dbReference type="InterPro" id="IPR003607">
    <property type="entry name" value="HD/PDEase_dom"/>
</dbReference>
<evidence type="ECO:0000256" key="2">
    <source>
        <dbReference type="ARBA" id="ARBA00022801"/>
    </source>
</evidence>
<dbReference type="Gene3D" id="1.10.1300.10">
    <property type="entry name" value="3'5'-cyclic nucleotide phosphodiesterase, catalytic domain"/>
    <property type="match status" value="2"/>
</dbReference>
<dbReference type="PANTHER" id="PTHR11347">
    <property type="entry name" value="CYCLIC NUCLEOTIDE PHOSPHODIESTERASE"/>
    <property type="match status" value="1"/>
</dbReference>
<reference evidence="7" key="1">
    <citation type="submission" date="2022-07" db="EMBL/GenBank/DDBJ databases">
        <title>Phylogenomic reconstructions and comparative analyses of Kickxellomycotina fungi.</title>
        <authorList>
            <person name="Reynolds N.K."/>
            <person name="Stajich J.E."/>
            <person name="Barry K."/>
            <person name="Grigoriev I.V."/>
            <person name="Crous P."/>
            <person name="Smith M.E."/>
        </authorList>
    </citation>
    <scope>NUCLEOTIDE SEQUENCE</scope>
    <source>
        <strain evidence="7">NRRL 1566</strain>
    </source>
</reference>
<feature type="domain" description="PDEase" evidence="6">
    <location>
        <begin position="1"/>
        <end position="460"/>
    </location>
</feature>
<dbReference type="GO" id="GO:0004114">
    <property type="term" value="F:3',5'-cyclic-nucleotide phosphodiesterase activity"/>
    <property type="evidence" value="ECO:0007669"/>
    <property type="project" value="InterPro"/>
</dbReference>
<keyword evidence="1 4" id="KW-0479">Metal-binding</keyword>
<dbReference type="SUPFAM" id="SSF109604">
    <property type="entry name" value="HD-domain/PDEase-like"/>
    <property type="match status" value="1"/>
</dbReference>
<dbReference type="Pfam" id="PF00233">
    <property type="entry name" value="PDEase_I"/>
    <property type="match status" value="2"/>
</dbReference>